<evidence type="ECO:0000256" key="4">
    <source>
        <dbReference type="ARBA" id="ARBA00022729"/>
    </source>
</evidence>
<protein>
    <recommendedName>
        <fullName evidence="7">Class III cytochrome C domain-containing protein</fullName>
    </recommendedName>
</protein>
<proteinExistence type="predicted"/>
<keyword evidence="5" id="KW-0249">Electron transport</keyword>
<dbReference type="PANTHER" id="PTHR35038:SF6">
    <property type="entry name" value="SURFACE LOCALIZED DECAHEME CYTOCHROME C LIPOPROTEIN"/>
    <property type="match status" value="1"/>
</dbReference>
<dbReference type="GO" id="GO:0020037">
    <property type="term" value="F:heme binding"/>
    <property type="evidence" value="ECO:0007669"/>
    <property type="project" value="InterPro"/>
</dbReference>
<dbReference type="GO" id="GO:0009055">
    <property type="term" value="F:electron transfer activity"/>
    <property type="evidence" value="ECO:0007669"/>
    <property type="project" value="InterPro"/>
</dbReference>
<keyword evidence="3" id="KW-0479">Metal-binding</keyword>
<dbReference type="InterPro" id="IPR051829">
    <property type="entry name" value="Multiheme_Cytochr_ET"/>
</dbReference>
<keyword evidence="2" id="KW-0349">Heme</keyword>
<dbReference type="Gene3D" id="3.90.10.10">
    <property type="entry name" value="Cytochrome C3"/>
    <property type="match status" value="4"/>
</dbReference>
<keyword evidence="4" id="KW-0732">Signal</keyword>
<evidence type="ECO:0000256" key="2">
    <source>
        <dbReference type="ARBA" id="ARBA00022617"/>
    </source>
</evidence>
<sequence>MKRVIYISFSLLAATSVAIFVWQGKRFWQPGPLGRKHAALAGDCFACHDEDRRVDNAKCSGCHTDPATGAPVAFVGLAKHHAYADLNCLECHTDHGGADASLTRDGHGIGQVRCEVCHERTMGKGAVYTLTGSGHPAETLHGDHVPWQHDCQVCHRPSGGVSSRKCADCHEAPAGGPARFAGFAAHHTYEDLDCLDCHTAHRGRKGTLLKPGKSFLAIGCRTCHERHVGPSHVYQLAADKHLGTSVQKAHAPWQRNCFVCHQRGTGRYNCTTCHDAKTGKQVQLAGFASHHFRKDLECLKCHNEHQRSGAAAAPRVKFDKVSCTQCHLLDRQKHVSIVALPTSLRGTATQFSHDDHPSKAATCVQCHPMKPRKAHELAGSYSRNCSSCHHAPAQR</sequence>
<evidence type="ECO:0000259" key="7">
    <source>
        <dbReference type="Pfam" id="PF02085"/>
    </source>
</evidence>
<dbReference type="InterPro" id="IPR036280">
    <property type="entry name" value="Multihaem_cyt_sf"/>
</dbReference>
<dbReference type="Pfam" id="PF02085">
    <property type="entry name" value="Cytochrom_CIII"/>
    <property type="match status" value="2"/>
</dbReference>
<feature type="domain" description="Class III cytochrome C" evidence="7">
    <location>
        <begin position="136"/>
        <end position="224"/>
    </location>
</feature>
<name>A0A0F9APY4_9ZZZZ</name>
<keyword evidence="6" id="KW-0408">Iron</keyword>
<organism evidence="8">
    <name type="scientific">marine sediment metagenome</name>
    <dbReference type="NCBI Taxonomy" id="412755"/>
    <lineage>
        <taxon>unclassified sequences</taxon>
        <taxon>metagenomes</taxon>
        <taxon>ecological metagenomes</taxon>
    </lineage>
</organism>
<dbReference type="GO" id="GO:0016491">
    <property type="term" value="F:oxidoreductase activity"/>
    <property type="evidence" value="ECO:0007669"/>
    <property type="project" value="TreeGrafter"/>
</dbReference>
<feature type="domain" description="Class III cytochrome C" evidence="7">
    <location>
        <begin position="36"/>
        <end position="118"/>
    </location>
</feature>
<dbReference type="CDD" id="cd08168">
    <property type="entry name" value="Cytochrom_C3"/>
    <property type="match status" value="1"/>
</dbReference>
<evidence type="ECO:0000256" key="5">
    <source>
        <dbReference type="ARBA" id="ARBA00022982"/>
    </source>
</evidence>
<evidence type="ECO:0000256" key="6">
    <source>
        <dbReference type="ARBA" id="ARBA00023004"/>
    </source>
</evidence>
<evidence type="ECO:0000256" key="3">
    <source>
        <dbReference type="ARBA" id="ARBA00022723"/>
    </source>
</evidence>
<dbReference type="SUPFAM" id="SSF48695">
    <property type="entry name" value="Multiheme cytochromes"/>
    <property type="match status" value="2"/>
</dbReference>
<reference evidence="8" key="1">
    <citation type="journal article" date="2015" name="Nature">
        <title>Complex archaea that bridge the gap between prokaryotes and eukaryotes.</title>
        <authorList>
            <person name="Spang A."/>
            <person name="Saw J.H."/>
            <person name="Jorgensen S.L."/>
            <person name="Zaremba-Niedzwiedzka K."/>
            <person name="Martijn J."/>
            <person name="Lind A.E."/>
            <person name="van Eijk R."/>
            <person name="Schleper C."/>
            <person name="Guy L."/>
            <person name="Ettema T.J."/>
        </authorList>
    </citation>
    <scope>NUCLEOTIDE SEQUENCE</scope>
</reference>
<dbReference type="AlphaFoldDB" id="A0A0F9APY4"/>
<comment type="caution">
    <text evidence="8">The sequence shown here is derived from an EMBL/GenBank/DDBJ whole genome shotgun (WGS) entry which is preliminary data.</text>
</comment>
<keyword evidence="1" id="KW-0813">Transport</keyword>
<dbReference type="GO" id="GO:0046872">
    <property type="term" value="F:metal ion binding"/>
    <property type="evidence" value="ECO:0007669"/>
    <property type="project" value="UniProtKB-KW"/>
</dbReference>
<dbReference type="InterPro" id="IPR020942">
    <property type="entry name" value="Cyt_c_III_dom"/>
</dbReference>
<accession>A0A0F9APY4</accession>
<feature type="non-terminal residue" evidence="8">
    <location>
        <position position="395"/>
    </location>
</feature>
<dbReference type="EMBL" id="LAZR01041635">
    <property type="protein sequence ID" value="KKL11485.1"/>
    <property type="molecule type" value="Genomic_DNA"/>
</dbReference>
<evidence type="ECO:0000256" key="1">
    <source>
        <dbReference type="ARBA" id="ARBA00022448"/>
    </source>
</evidence>
<dbReference type="PANTHER" id="PTHR35038">
    <property type="entry name" value="DISSIMILATORY SULFITE REDUCTASE SIRA"/>
    <property type="match status" value="1"/>
</dbReference>
<evidence type="ECO:0000313" key="8">
    <source>
        <dbReference type="EMBL" id="KKL11485.1"/>
    </source>
</evidence>
<gene>
    <name evidence="8" type="ORF">LCGC14_2545340</name>
</gene>